<dbReference type="AlphaFoldDB" id="A0AAU9WPG0"/>
<name>A0AAU9WPG0_9CNID</name>
<organism evidence="1 2">
    <name type="scientific">Pocillopora meandrina</name>
    <dbReference type="NCBI Taxonomy" id="46732"/>
    <lineage>
        <taxon>Eukaryota</taxon>
        <taxon>Metazoa</taxon>
        <taxon>Cnidaria</taxon>
        <taxon>Anthozoa</taxon>
        <taxon>Hexacorallia</taxon>
        <taxon>Scleractinia</taxon>
        <taxon>Astrocoeniina</taxon>
        <taxon>Pocilloporidae</taxon>
        <taxon>Pocillopora</taxon>
    </lineage>
</organism>
<comment type="caution">
    <text evidence="1">The sequence shown here is derived from an EMBL/GenBank/DDBJ whole genome shotgun (WGS) entry which is preliminary data.</text>
</comment>
<accession>A0AAU9WPG0</accession>
<gene>
    <name evidence="1" type="ORF">PMEA_00009109</name>
</gene>
<dbReference type="Gene3D" id="2.80.10.50">
    <property type="match status" value="1"/>
</dbReference>
<evidence type="ECO:0000313" key="1">
    <source>
        <dbReference type="EMBL" id="CAH3121255.1"/>
    </source>
</evidence>
<evidence type="ECO:0000313" key="2">
    <source>
        <dbReference type="Proteomes" id="UP001159428"/>
    </source>
</evidence>
<keyword evidence="2" id="KW-1185">Reference proteome</keyword>
<dbReference type="InterPro" id="IPR035992">
    <property type="entry name" value="Ricin_B-like_lectins"/>
</dbReference>
<protein>
    <submittedName>
        <fullName evidence="1">Uncharacterized protein</fullName>
    </submittedName>
</protein>
<dbReference type="Proteomes" id="UP001159428">
    <property type="component" value="Unassembled WGS sequence"/>
</dbReference>
<sequence>MHINNKETSSKHYHLFELPRVLTRTEDLRKREKSLSMNMASGIAEGTYFIENVETQRYLFQDGPEIKGNRGDEGGWESSSGFEAPSVVGADANYYNRAYWKIIPQGNDKYFIENVETKRYLFSTGAKIEGDRGSEGGWTNAPKIVGADANYYNRAYWKIIPQGDDKYFFENFETLRYVFQDGPKIEGNRGDEGGWTSAPKTLGSDANYYNRAYWKLLKQ</sequence>
<reference evidence="1 2" key="1">
    <citation type="submission" date="2022-05" db="EMBL/GenBank/DDBJ databases">
        <authorList>
            <consortium name="Genoscope - CEA"/>
            <person name="William W."/>
        </authorList>
    </citation>
    <scope>NUCLEOTIDE SEQUENCE [LARGE SCALE GENOMIC DNA]</scope>
</reference>
<proteinExistence type="predicted"/>
<dbReference type="EMBL" id="CALNXJ010000018">
    <property type="protein sequence ID" value="CAH3121255.1"/>
    <property type="molecule type" value="Genomic_DNA"/>
</dbReference>
<dbReference type="SUPFAM" id="SSF50370">
    <property type="entry name" value="Ricin B-like lectins"/>
    <property type="match status" value="1"/>
</dbReference>